<proteinExistence type="predicted"/>
<reference evidence="6 7" key="1">
    <citation type="submission" date="2017-04" db="EMBL/GenBank/DDBJ databases">
        <authorList>
            <person name="Varghese N."/>
            <person name="Submissions S."/>
        </authorList>
    </citation>
    <scope>NUCLEOTIDE SEQUENCE [LARGE SCALE GENOMIC DNA]</scope>
    <source>
        <strain evidence="6 7">J3</strain>
    </source>
</reference>
<evidence type="ECO:0000256" key="3">
    <source>
        <dbReference type="PROSITE-ProRule" id="PRU01248"/>
    </source>
</evidence>
<protein>
    <submittedName>
        <fullName evidence="6">Site-specific recombinase XerD</fullName>
    </submittedName>
</protein>
<dbReference type="PANTHER" id="PTHR34605">
    <property type="entry name" value="PHAGE_INTEGRASE DOMAIN-CONTAINING PROTEIN"/>
    <property type="match status" value="1"/>
</dbReference>
<gene>
    <name evidence="6" type="ORF">SAMN02745947_05536</name>
</gene>
<dbReference type="EMBL" id="FXAV01000045">
    <property type="protein sequence ID" value="SMG59964.1"/>
    <property type="molecule type" value="Genomic_DNA"/>
</dbReference>
<keyword evidence="1 3" id="KW-0238">DNA-binding</keyword>
<organism evidence="6 7">
    <name type="scientific">Rhodococcus rhodochrous J3</name>
    <dbReference type="NCBI Taxonomy" id="903528"/>
    <lineage>
        <taxon>Bacteria</taxon>
        <taxon>Bacillati</taxon>
        <taxon>Actinomycetota</taxon>
        <taxon>Actinomycetes</taxon>
        <taxon>Mycobacteriales</taxon>
        <taxon>Nocardiaceae</taxon>
        <taxon>Rhodococcus</taxon>
    </lineage>
</organism>
<comment type="caution">
    <text evidence="6">The sequence shown here is derived from an EMBL/GenBank/DDBJ whole genome shotgun (WGS) entry which is preliminary data.</text>
</comment>
<accession>A0ABY1MJK0</accession>
<dbReference type="Gene3D" id="1.10.150.130">
    <property type="match status" value="1"/>
</dbReference>
<dbReference type="InterPro" id="IPR052925">
    <property type="entry name" value="Phage_Integrase-like_Recomb"/>
</dbReference>
<sequence>MDSEHIPAGEVVETSKAGSSLDLPDLAPQILDRIGASVASARSAGTRRTYASACRKFTTWCRSEGHQALPAHPVTVAAYLVAAADTLTPDGARAYAPATLAHHLAAIAHHHREAGQSSPTGDDLVRRTMSGIRRDYATAGDRPRSPRAPLLTADVLTIVERARAGCAGWADEVLERRDTAIVLLGFAGAFRRSELVGLTCGDVSLHRLDGLHIRLRKSKTDQEGRGTIRALPFTHGHLSCPPCAWMRWAQIVAAYDSGGRPAVIRLLRTAEPFESHVCRGPRPRTASDAPLLRSIRKNGNLSETALSGAAVHKAIRRRAEQAGYDPELVQQLGGHSLRAGFVTQAFRNGASAHAIMRQTGHSTPAMLEVYARENAPLIGNAVTNLGL</sequence>
<dbReference type="InterPro" id="IPR010998">
    <property type="entry name" value="Integrase_recombinase_N"/>
</dbReference>
<feature type="domain" description="Tyr recombinase" evidence="4">
    <location>
        <begin position="145"/>
        <end position="383"/>
    </location>
</feature>
<evidence type="ECO:0000313" key="6">
    <source>
        <dbReference type="EMBL" id="SMG59964.1"/>
    </source>
</evidence>
<dbReference type="SUPFAM" id="SSF47823">
    <property type="entry name" value="lambda integrase-like, N-terminal domain"/>
    <property type="match status" value="1"/>
</dbReference>
<dbReference type="CDD" id="cd00799">
    <property type="entry name" value="INT_Cre_C"/>
    <property type="match status" value="1"/>
</dbReference>
<evidence type="ECO:0000256" key="1">
    <source>
        <dbReference type="ARBA" id="ARBA00023125"/>
    </source>
</evidence>
<dbReference type="Pfam" id="PF00589">
    <property type="entry name" value="Phage_integrase"/>
    <property type="match status" value="1"/>
</dbReference>
<evidence type="ECO:0000259" key="4">
    <source>
        <dbReference type="PROSITE" id="PS51898"/>
    </source>
</evidence>
<evidence type="ECO:0000256" key="2">
    <source>
        <dbReference type="ARBA" id="ARBA00023172"/>
    </source>
</evidence>
<dbReference type="InterPro" id="IPR044068">
    <property type="entry name" value="CB"/>
</dbReference>
<dbReference type="PROSITE" id="PS51900">
    <property type="entry name" value="CB"/>
    <property type="match status" value="1"/>
</dbReference>
<evidence type="ECO:0000259" key="5">
    <source>
        <dbReference type="PROSITE" id="PS51900"/>
    </source>
</evidence>
<dbReference type="InterPro" id="IPR002104">
    <property type="entry name" value="Integrase_catalytic"/>
</dbReference>
<dbReference type="PANTHER" id="PTHR34605:SF4">
    <property type="entry name" value="DNA ADENINE METHYLTRANSFERASE"/>
    <property type="match status" value="1"/>
</dbReference>
<dbReference type="RefSeq" id="WP_085470962.1">
    <property type="nucleotide sequence ID" value="NZ_FXAV01000045.1"/>
</dbReference>
<dbReference type="Gene3D" id="1.10.443.10">
    <property type="entry name" value="Intergrase catalytic core"/>
    <property type="match status" value="1"/>
</dbReference>
<dbReference type="PROSITE" id="PS51898">
    <property type="entry name" value="TYR_RECOMBINASE"/>
    <property type="match status" value="1"/>
</dbReference>
<feature type="domain" description="Core-binding (CB)" evidence="5">
    <location>
        <begin position="25"/>
        <end position="115"/>
    </location>
</feature>
<keyword evidence="2" id="KW-0233">DNA recombination</keyword>
<dbReference type="InterPro" id="IPR013762">
    <property type="entry name" value="Integrase-like_cat_sf"/>
</dbReference>
<keyword evidence="7" id="KW-1185">Reference proteome</keyword>
<name>A0ABY1MJK0_RHORH</name>
<dbReference type="SUPFAM" id="SSF56349">
    <property type="entry name" value="DNA breaking-rejoining enzymes"/>
    <property type="match status" value="1"/>
</dbReference>
<dbReference type="InterPro" id="IPR011010">
    <property type="entry name" value="DNA_brk_join_enz"/>
</dbReference>
<dbReference type="Proteomes" id="UP000193566">
    <property type="component" value="Unassembled WGS sequence"/>
</dbReference>
<evidence type="ECO:0000313" key="7">
    <source>
        <dbReference type="Proteomes" id="UP000193566"/>
    </source>
</evidence>